<dbReference type="PANTHER" id="PTHR43867:SF2">
    <property type="entry name" value="CELLULOSE SYNTHASE CATALYTIC SUBUNIT A [UDP-FORMING]"/>
    <property type="match status" value="1"/>
</dbReference>
<gene>
    <name evidence="10" type="ORF">GCM10023209_04250</name>
</gene>
<evidence type="ECO:0000256" key="4">
    <source>
        <dbReference type="ARBA" id="ARBA00022692"/>
    </source>
</evidence>
<name>A0ABP9KZ20_9RHOB</name>
<reference evidence="11" key="1">
    <citation type="journal article" date="2019" name="Int. J. Syst. Evol. Microbiol.">
        <title>The Global Catalogue of Microorganisms (GCM) 10K type strain sequencing project: providing services to taxonomists for standard genome sequencing and annotation.</title>
        <authorList>
            <consortium name="The Broad Institute Genomics Platform"/>
            <consortium name="The Broad Institute Genome Sequencing Center for Infectious Disease"/>
            <person name="Wu L."/>
            <person name="Ma J."/>
        </authorList>
    </citation>
    <scope>NUCLEOTIDE SEQUENCE [LARGE SCALE GENOMIC DNA]</scope>
    <source>
        <strain evidence="11">JCM 18015</strain>
    </source>
</reference>
<organism evidence="10 11">
    <name type="scientific">[Roseibacterium] beibuensis</name>
    <dbReference type="NCBI Taxonomy" id="1193142"/>
    <lineage>
        <taxon>Bacteria</taxon>
        <taxon>Pseudomonadati</taxon>
        <taxon>Pseudomonadota</taxon>
        <taxon>Alphaproteobacteria</taxon>
        <taxon>Rhodobacterales</taxon>
        <taxon>Roseobacteraceae</taxon>
        <taxon>Roseicyclus</taxon>
    </lineage>
</organism>
<evidence type="ECO:0000256" key="7">
    <source>
        <dbReference type="SAM" id="MobiDB-lite"/>
    </source>
</evidence>
<dbReference type="RefSeq" id="WP_259546927.1">
    <property type="nucleotide sequence ID" value="NZ_BAABHW010000001.1"/>
</dbReference>
<dbReference type="Pfam" id="PF05157">
    <property type="entry name" value="MshEN"/>
    <property type="match status" value="1"/>
</dbReference>
<feature type="compositionally biased region" description="Polar residues" evidence="7">
    <location>
        <begin position="653"/>
        <end position="677"/>
    </location>
</feature>
<evidence type="ECO:0000256" key="3">
    <source>
        <dbReference type="ARBA" id="ARBA00022679"/>
    </source>
</evidence>
<feature type="transmembrane region" description="Helical" evidence="8">
    <location>
        <begin position="530"/>
        <end position="551"/>
    </location>
</feature>
<dbReference type="InterPro" id="IPR007831">
    <property type="entry name" value="T2SS_GspE_N"/>
</dbReference>
<comment type="caution">
    <text evidence="10">The sequence shown here is derived from an EMBL/GenBank/DDBJ whole genome shotgun (WGS) entry which is preliminary data.</text>
</comment>
<keyword evidence="3" id="KW-0808">Transferase</keyword>
<dbReference type="Proteomes" id="UP001499910">
    <property type="component" value="Unassembled WGS sequence"/>
</dbReference>
<dbReference type="InterPro" id="IPR037257">
    <property type="entry name" value="T2SS_E_N_sf"/>
</dbReference>
<comment type="subcellular location">
    <subcellularLocation>
        <location evidence="1">Membrane</location>
        <topology evidence="1">Multi-pass membrane protein</topology>
    </subcellularLocation>
</comment>
<dbReference type="EMBL" id="BAABHW010000001">
    <property type="protein sequence ID" value="GAA5066060.1"/>
    <property type="molecule type" value="Genomic_DNA"/>
</dbReference>
<feature type="transmembrane region" description="Helical" evidence="8">
    <location>
        <begin position="571"/>
        <end position="593"/>
    </location>
</feature>
<dbReference type="InterPro" id="IPR029044">
    <property type="entry name" value="Nucleotide-diphossugar_trans"/>
</dbReference>
<dbReference type="Gene3D" id="3.90.550.10">
    <property type="entry name" value="Spore Coat Polysaccharide Biosynthesis Protein SpsA, Chain A"/>
    <property type="match status" value="1"/>
</dbReference>
<dbReference type="Pfam" id="PF13641">
    <property type="entry name" value="Glyco_tranf_2_3"/>
    <property type="match status" value="1"/>
</dbReference>
<accession>A0ABP9KZ20</accession>
<evidence type="ECO:0000256" key="1">
    <source>
        <dbReference type="ARBA" id="ARBA00004141"/>
    </source>
</evidence>
<dbReference type="SUPFAM" id="SSF53448">
    <property type="entry name" value="Nucleotide-diphospho-sugar transferases"/>
    <property type="match status" value="1"/>
</dbReference>
<keyword evidence="11" id="KW-1185">Reference proteome</keyword>
<keyword evidence="2" id="KW-0328">Glycosyltransferase</keyword>
<keyword evidence="5 8" id="KW-1133">Transmembrane helix</keyword>
<feature type="domain" description="Type II secretion system protein GspE N-terminal" evidence="9">
    <location>
        <begin position="103"/>
        <end position="187"/>
    </location>
</feature>
<protein>
    <submittedName>
        <fullName evidence="10">Glycosyltransferase</fullName>
    </submittedName>
</protein>
<dbReference type="PANTHER" id="PTHR43867">
    <property type="entry name" value="CELLULOSE SYNTHASE CATALYTIC SUBUNIT A [UDP-FORMING]"/>
    <property type="match status" value="1"/>
</dbReference>
<feature type="region of interest" description="Disordered" evidence="7">
    <location>
        <begin position="1"/>
        <end position="23"/>
    </location>
</feature>
<proteinExistence type="predicted"/>
<evidence type="ECO:0000256" key="6">
    <source>
        <dbReference type="ARBA" id="ARBA00023136"/>
    </source>
</evidence>
<keyword evidence="4 8" id="KW-0812">Transmembrane</keyword>
<sequence>MNTGKPETEGNRASHAWDVSGSGQGVGAAASSVAVQCDPYDTPPGTFDDRLAAILVGRGLATVAQVNDARAATRTLALPLGRILQARDLISEAELLSALSQLYGTAIVDLHSDAPDPALAGSVPAERAIGAEAIPWRRAGSALVVATARPDLLTQLEQDLPPGMRLLPVLASREKIASAQHDAYGAKLAREAEGRAPEEHSCRVWNPRSLAGRAYLVAMLLAALAVLQPGVAIVGAMGLAILVYAANLTLKLLSLGATLIGKRPPRPEGAAPTLLRLPVVTVLVPLYREAEIASHLVRRLARLDYPPERLDVILCVEEDDAITSAALAATHLPPHIRAIRVPPGTPRTKPRALNYALNYARGTIIGIYDAEDRPDPDQITRIVHRFAEVAPNVACLQGQLDYHNSTHNWIARMFTVEYASWFRVLLPGVQRLGLVVPLGGTTLFLRREVLEAVGGWDAHNVTEDAELGLRLARAGHRTEIVETTTFEEANAAIRPWIRQRSRWLKGYLVTWATAMRRPVSLWRDLGTWRFLGLQVQILSAVLGFFLAPLLWSFGIKLFGLSHPLDPYMPPAWYPPLFATMLFGTGVTFLVALVGCRAPHLRRQRVFAPLMEFYYILGIAAAWRAVFETLFRPFFWAKTEHGQFGGNAEIEAGDTSQPRPPQSFSASSLSRTTKAMDR</sequence>
<evidence type="ECO:0000313" key="10">
    <source>
        <dbReference type="EMBL" id="GAA5066060.1"/>
    </source>
</evidence>
<dbReference type="SUPFAM" id="SSF160246">
    <property type="entry name" value="EspE N-terminal domain-like"/>
    <property type="match status" value="1"/>
</dbReference>
<evidence type="ECO:0000259" key="9">
    <source>
        <dbReference type="Pfam" id="PF05157"/>
    </source>
</evidence>
<evidence type="ECO:0000256" key="8">
    <source>
        <dbReference type="SAM" id="Phobius"/>
    </source>
</evidence>
<feature type="compositionally biased region" description="Basic and acidic residues" evidence="7">
    <location>
        <begin position="1"/>
        <end position="12"/>
    </location>
</feature>
<evidence type="ECO:0000256" key="2">
    <source>
        <dbReference type="ARBA" id="ARBA00022676"/>
    </source>
</evidence>
<dbReference type="InterPro" id="IPR050321">
    <property type="entry name" value="Glycosyltr_2/OpgH_subfam"/>
</dbReference>
<evidence type="ECO:0000256" key="5">
    <source>
        <dbReference type="ARBA" id="ARBA00022989"/>
    </source>
</evidence>
<feature type="transmembrane region" description="Helical" evidence="8">
    <location>
        <begin position="605"/>
        <end position="625"/>
    </location>
</feature>
<keyword evidence="6 8" id="KW-0472">Membrane</keyword>
<evidence type="ECO:0000313" key="11">
    <source>
        <dbReference type="Proteomes" id="UP001499910"/>
    </source>
</evidence>
<feature type="region of interest" description="Disordered" evidence="7">
    <location>
        <begin position="646"/>
        <end position="677"/>
    </location>
</feature>